<feature type="region of interest" description="Disordered" evidence="1">
    <location>
        <begin position="866"/>
        <end position="885"/>
    </location>
</feature>
<evidence type="ECO:0000256" key="1">
    <source>
        <dbReference type="SAM" id="MobiDB-lite"/>
    </source>
</evidence>
<evidence type="ECO:0000259" key="2">
    <source>
        <dbReference type="Pfam" id="PF20499"/>
    </source>
</evidence>
<reference evidence="3" key="1">
    <citation type="journal article" date="2020" name="Nat. Ecol. Evol.">
        <title>Deeply conserved synteny resolves early events in vertebrate evolution.</title>
        <authorList>
            <person name="Simakov O."/>
            <person name="Marletaz F."/>
            <person name="Yue J.X."/>
            <person name="O'Connell B."/>
            <person name="Jenkins J."/>
            <person name="Brandt A."/>
            <person name="Calef R."/>
            <person name="Tung C.H."/>
            <person name="Huang T.K."/>
            <person name="Schmutz J."/>
            <person name="Satoh N."/>
            <person name="Yu J.K."/>
            <person name="Putnam N.H."/>
            <person name="Green R.E."/>
            <person name="Rokhsar D.S."/>
        </authorList>
    </citation>
    <scope>NUCLEOTIDE SEQUENCE [LARGE SCALE GENOMIC DNA]</scope>
    <source>
        <strain evidence="3">S238N-H82</strain>
    </source>
</reference>
<reference evidence="4" key="2">
    <citation type="submission" date="2025-08" db="UniProtKB">
        <authorList>
            <consortium name="RefSeq"/>
        </authorList>
    </citation>
    <scope>IDENTIFICATION</scope>
    <source>
        <strain evidence="4">S238N-H82</strain>
        <tissue evidence="4">Testes</tissue>
    </source>
</reference>
<dbReference type="Pfam" id="PF20499">
    <property type="entry name" value="DUF6729"/>
    <property type="match status" value="1"/>
</dbReference>
<feature type="domain" description="DUF6729" evidence="2">
    <location>
        <begin position="1"/>
        <end position="211"/>
    </location>
</feature>
<dbReference type="AlphaFoldDB" id="A0A9J7N2A9"/>
<evidence type="ECO:0000313" key="4">
    <source>
        <dbReference type="RefSeq" id="XP_035687184.1"/>
    </source>
</evidence>
<keyword evidence="3" id="KW-1185">Reference proteome</keyword>
<dbReference type="Proteomes" id="UP000001554">
    <property type="component" value="Chromosome 9"/>
</dbReference>
<dbReference type="PANTHER" id="PTHR47773">
    <property type="entry name" value="SI:DKEY-9I5.2-RELATED"/>
    <property type="match status" value="1"/>
</dbReference>
<proteinExistence type="predicted"/>
<gene>
    <name evidence="4" type="primary">LOC118423225</name>
</gene>
<dbReference type="OrthoDB" id="10072098at2759"/>
<organism evidence="3 4">
    <name type="scientific">Branchiostoma floridae</name>
    <name type="common">Florida lancelet</name>
    <name type="synonym">Amphioxus</name>
    <dbReference type="NCBI Taxonomy" id="7739"/>
    <lineage>
        <taxon>Eukaryota</taxon>
        <taxon>Metazoa</taxon>
        <taxon>Chordata</taxon>
        <taxon>Cephalochordata</taxon>
        <taxon>Leptocardii</taxon>
        <taxon>Amphioxiformes</taxon>
        <taxon>Branchiostomatidae</taxon>
        <taxon>Branchiostoma</taxon>
    </lineage>
</organism>
<dbReference type="RefSeq" id="XP_035687184.1">
    <property type="nucleotide sequence ID" value="XM_035831291.1"/>
</dbReference>
<dbReference type="InterPro" id="IPR046616">
    <property type="entry name" value="DUF6729"/>
</dbReference>
<dbReference type="OMA" id="WYSMLTE"/>
<feature type="compositionally biased region" description="Basic and acidic residues" evidence="1">
    <location>
        <begin position="605"/>
        <end position="616"/>
    </location>
</feature>
<name>A0A9J7N2A9_BRAFL</name>
<protein>
    <submittedName>
        <fullName evidence="4">Uncharacterized protein LOC118423225</fullName>
    </submittedName>
</protein>
<dbReference type="PANTHER" id="PTHR47773:SF1">
    <property type="entry name" value="C2H2-TYPE DOMAIN-CONTAINING PROTEIN"/>
    <property type="match status" value="1"/>
</dbReference>
<accession>A0A9J7N2A9</accession>
<feature type="region of interest" description="Disordered" evidence="1">
    <location>
        <begin position="603"/>
        <end position="639"/>
    </location>
</feature>
<dbReference type="KEGG" id="bfo:118423225"/>
<sequence>MWFYPPEPPGVVHGGSPKVDTFFRSRVFFWRPVGVWKYSLRCPSKDCPGAKDGKGILYRCGYSNAVRQICDISGWYSMVTEVLACNACRNAAKTSSGHSIKKYLAWDINIISQLSPAHQAFFPAVLTPKRGVDKNVVRLLRDRTEGNTMSKVWRQLRESHCEDYLNRKDLYTTILEHIDQPGGIVGSLGHQFQAPPPRRELPCPDLLRKAYLVSEAANVEDYRTQIMSVFGKVLKMDSTKKICKKLSGEGKGTAEWCTNVANERGQILMSVLTCEESIEKLGPMSTGLMTRYKKAGEAPPDLMYVDRGCCPAHGDSTVEKLFGEWVEGGMLTRLDAFHWMHRFDQAVRTDHHAKYGLFKSALSAAVFAYNKEDMDRLINAIRAGSPNKLAGLTNEQVMETYVTKEQLKHYVRRVTVGAHETFSRVDFIINTLKGAAGLDDNQIPLFRDDDEIDKVWASQQKHLECIQDPPDRAMYTITKYATKNGHQLPYYTTVRGSNSLEGFHKFLPAMIPGPHCAAIPFQVYLLSGIARWNTNREANSVLGKKGRKNTIYTNPVLHRLNQRCKKFFGEEEEVNFRPPVPVGVEKIGLEYLFSQSSPDFSTEQHYAESREVLQTKEDEEEVREEEGMSLGEDEDDGYKSDGEAEVADLAALRGAGRIILTTNSTAPELDPVIEDVCGSKHVDGYDAVEDLARVLVDIAEEEGKLSLTDEVRQRVVKAWNKLELHDRNVHQFHSMYRARWGSPLFGRTKGDPATASLVQRLKFAKHHAPAHLIEYKNSRLMYCVVKQLWLSPSTPSTTPATPQKTRVVQLYQRLQHRVVVDDPVLSKLGIPLLKINAKSVREFIRRQEALARQNVTDQGLAMMRRQQSVSSADPPPAPELPTVLPVTNRPETKYIAIPSLAGTRVLKSRLEHFVPIPSTSSSSATQVLVQQPSTSCFLTPQPTTSGSALSLSETEQMARSTFYKRKNECKTAIMKRPKVQQNNCSLCGLSTQGHRKYRAKNYCEATRRSTSKALAHLVFRDFEHFKAEVDKLQT</sequence>
<dbReference type="GeneID" id="118423225"/>
<evidence type="ECO:0000313" key="3">
    <source>
        <dbReference type="Proteomes" id="UP000001554"/>
    </source>
</evidence>